<keyword evidence="1" id="KW-0732">Signal</keyword>
<sequence length="752" mass="82360">MKNLKLVLAAVAVLLTASAAAREYRVSLGDVAATLREARPGDRIVIENGRYSDLSLKWLGRGAEGKPVRIEAATPGGVEITGGSTLRLAGEWLEVSGLCFRDGVAPSGSVIEFRNGREVANHCRLTECVVDNYNPARRDMAYSYILLYGRHNRVDHCSLMGKLNLGVTLIVMLNEPRSQQNFHRIDHNWFGPRPVYGSNGAETIRVGTSQQAYSSSNTTIEENIFDRCNGEVEVVSIKSSDNVIRRNVFFESEGVLALRHGDRNTVEENLFVGHGKRNTGGIRVVNAGHKVRRNTLVGIAGGRFFSALALMNAVPNSLPNRYCLVENVEVTDNTFIDCSNIEFGTGKDLERTLAPERVLFARNTIVNRTLDAPFIAVDRTDGFTFRDNRVALARACAIEGFENTTPQLPVLPTEAAMREGKGAAWYTPRVQAQPASDRIYRVRVGEDLPAVVEQAEAGSVVELSDAGGDYAIQRAMVVRVPLTIRGVKGGERPVVRFNGQKGDDMVTIADGGELHLEGIAFSGRLEDGKALAKAGVSTARDMIRPYNLWIDNCEFYNFGEGGFFAVKGTQATFAGRVEIRNSVFRDLSGDAINYAAERDDKGRYNADDMVIENCSFHRILGLPINIYRGGSDESTAGPYVTIRRCNFEDCCNKERGSVMRLVGPQVLDISGCNFSNSGRGGRSIRLDEATWEQVSIADCNFWNAGGILSMTGNAVKGKLYELEPAYVDAEHFDFAQQADSPLARLGIGVKKE</sequence>
<accession>A0A9D2CCD2</accession>
<name>A0A9D2CCD2_9BACT</name>
<dbReference type="Gene3D" id="2.160.20.10">
    <property type="entry name" value="Single-stranded right-handed beta-helix, Pectin lyase-like"/>
    <property type="match status" value="2"/>
</dbReference>
<dbReference type="Proteomes" id="UP000886844">
    <property type="component" value="Unassembled WGS sequence"/>
</dbReference>
<evidence type="ECO:0000256" key="1">
    <source>
        <dbReference type="SAM" id="SignalP"/>
    </source>
</evidence>
<dbReference type="InterPro" id="IPR006626">
    <property type="entry name" value="PbH1"/>
</dbReference>
<dbReference type="InterPro" id="IPR012334">
    <property type="entry name" value="Pectin_lyas_fold"/>
</dbReference>
<gene>
    <name evidence="2" type="ORF">H9828_05510</name>
</gene>
<dbReference type="CDD" id="cd14251">
    <property type="entry name" value="PL-6"/>
    <property type="match status" value="1"/>
</dbReference>
<dbReference type="InterPro" id="IPR039513">
    <property type="entry name" value="PL-6"/>
</dbReference>
<dbReference type="EMBL" id="DXDA01000047">
    <property type="protein sequence ID" value="HIY68853.1"/>
    <property type="molecule type" value="Genomic_DNA"/>
</dbReference>
<reference evidence="2" key="1">
    <citation type="journal article" date="2021" name="PeerJ">
        <title>Extensive microbial diversity within the chicken gut microbiome revealed by metagenomics and culture.</title>
        <authorList>
            <person name="Gilroy R."/>
            <person name="Ravi A."/>
            <person name="Getino M."/>
            <person name="Pursley I."/>
            <person name="Horton D.L."/>
            <person name="Alikhan N.F."/>
            <person name="Baker D."/>
            <person name="Gharbi K."/>
            <person name="Hall N."/>
            <person name="Watson M."/>
            <person name="Adriaenssens E.M."/>
            <person name="Foster-Nyarko E."/>
            <person name="Jarju S."/>
            <person name="Secka A."/>
            <person name="Antonio M."/>
            <person name="Oren A."/>
            <person name="Chaudhuri R.R."/>
            <person name="La Ragione R."/>
            <person name="Hildebrand F."/>
            <person name="Pallen M.J."/>
        </authorList>
    </citation>
    <scope>NUCLEOTIDE SEQUENCE</scope>
    <source>
        <strain evidence="2">5134</strain>
    </source>
</reference>
<protein>
    <submittedName>
        <fullName evidence="2">Right-handed parallel beta-helix repeat-containing protein</fullName>
    </submittedName>
</protein>
<proteinExistence type="predicted"/>
<feature type="signal peptide" evidence="1">
    <location>
        <begin position="1"/>
        <end position="21"/>
    </location>
</feature>
<dbReference type="Pfam" id="PF14592">
    <property type="entry name" value="Chondroitinas_B"/>
    <property type="match status" value="1"/>
</dbReference>
<dbReference type="SMART" id="SM00710">
    <property type="entry name" value="PbH1"/>
    <property type="match status" value="9"/>
</dbReference>
<evidence type="ECO:0000313" key="2">
    <source>
        <dbReference type="EMBL" id="HIY68853.1"/>
    </source>
</evidence>
<reference evidence="2" key="2">
    <citation type="submission" date="2021-04" db="EMBL/GenBank/DDBJ databases">
        <authorList>
            <person name="Gilroy R."/>
        </authorList>
    </citation>
    <scope>NUCLEOTIDE SEQUENCE</scope>
    <source>
        <strain evidence="2">5134</strain>
    </source>
</reference>
<dbReference type="InterPro" id="IPR011050">
    <property type="entry name" value="Pectin_lyase_fold/virulence"/>
</dbReference>
<dbReference type="SUPFAM" id="SSF51126">
    <property type="entry name" value="Pectin lyase-like"/>
    <property type="match status" value="2"/>
</dbReference>
<organism evidence="2 3">
    <name type="scientific">Candidatus Alistipes intestinigallinarum</name>
    <dbReference type="NCBI Taxonomy" id="2838440"/>
    <lineage>
        <taxon>Bacteria</taxon>
        <taxon>Pseudomonadati</taxon>
        <taxon>Bacteroidota</taxon>
        <taxon>Bacteroidia</taxon>
        <taxon>Bacteroidales</taxon>
        <taxon>Rikenellaceae</taxon>
        <taxon>Alistipes</taxon>
    </lineage>
</organism>
<evidence type="ECO:0000313" key="3">
    <source>
        <dbReference type="Proteomes" id="UP000886844"/>
    </source>
</evidence>
<dbReference type="AlphaFoldDB" id="A0A9D2CCD2"/>
<feature type="chain" id="PRO_5038425492" evidence="1">
    <location>
        <begin position="22"/>
        <end position="752"/>
    </location>
</feature>
<comment type="caution">
    <text evidence="2">The sequence shown here is derived from an EMBL/GenBank/DDBJ whole genome shotgun (WGS) entry which is preliminary data.</text>
</comment>